<protein>
    <submittedName>
        <fullName evidence="3">M23 peptidase domain protein</fullName>
    </submittedName>
</protein>
<evidence type="ECO:0000313" key="3">
    <source>
        <dbReference type="EMBL" id="ABZ83218.1"/>
    </source>
</evidence>
<dbReference type="EMBL" id="CP000930">
    <property type="protein sequence ID" value="ABZ83218.1"/>
    <property type="molecule type" value="Genomic_DNA"/>
</dbReference>
<dbReference type="KEGG" id="hmo:HM1_0613"/>
<dbReference type="CDD" id="cd12797">
    <property type="entry name" value="M23_peptidase"/>
    <property type="match status" value="1"/>
</dbReference>
<proteinExistence type="predicted"/>
<reference evidence="3 4" key="1">
    <citation type="journal article" date="2008" name="J. Bacteriol.">
        <title>The genome of Heliobacterium modesticaldum, a phototrophic representative of the Firmicutes containing the simplest photosynthetic apparatus.</title>
        <authorList>
            <person name="Sattley W.M."/>
            <person name="Madigan M.T."/>
            <person name="Swingley W.D."/>
            <person name="Cheung P.C."/>
            <person name="Clocksin K.M."/>
            <person name="Conrad A.L."/>
            <person name="Dejesa L.C."/>
            <person name="Honchak B.M."/>
            <person name="Jung D.O."/>
            <person name="Karbach L.E."/>
            <person name="Kurdoglu A."/>
            <person name="Lahiri S."/>
            <person name="Mastrian S.D."/>
            <person name="Page L.E."/>
            <person name="Taylor H.L."/>
            <person name="Wang Z.T."/>
            <person name="Raymond J."/>
            <person name="Chen M."/>
            <person name="Blankenship R.E."/>
            <person name="Touchman J.W."/>
        </authorList>
    </citation>
    <scope>NUCLEOTIDE SEQUENCE [LARGE SCALE GENOMIC DNA]</scope>
    <source>
        <strain evidence="4">ATCC 51547 / Ice1</strain>
    </source>
</reference>
<sequence length="361" mass="38792">MADPATITLAVRAAVAAATDKRTWKAAGVLVAAILTPFILIVVMIVSLLSAAADHNSNAIELCFNGGAISSRVPADYAAHIREMRNGFSELDAAIADISSQVEDGQLDATRIKAVFYSLFFGAENLRMDASDYRAFADCFVRYETRAEKDEDGNKTGKTYTVAVPLKSLPEIYANLQTTLGRTITHEDRANASEIYHRILYGGGIPTYGEAFNAWSNGLPLSDAPFVGADGFCSPLGEGWRGMVTSEFGYRTDPFTGRHKGHSGIDLAAPQGTPIRAALDGTVLFARYKTTGYGYHLAIDHGGGFVTFYAHCSKILVTEGQAVKAGDIIAEVGSTGRSTGPHLHFEVRINGEIQNPRSYLP</sequence>
<dbReference type="InterPro" id="IPR016047">
    <property type="entry name" value="M23ase_b-sheet_dom"/>
</dbReference>
<feature type="transmembrane region" description="Helical" evidence="1">
    <location>
        <begin position="26"/>
        <end position="49"/>
    </location>
</feature>
<dbReference type="HOGENOM" id="CLU_029425_9_1_9"/>
<dbReference type="SUPFAM" id="SSF51261">
    <property type="entry name" value="Duplicated hybrid motif"/>
    <property type="match status" value="1"/>
</dbReference>
<dbReference type="MEROPS" id="M23.009"/>
<organism evidence="3 4">
    <name type="scientific">Heliobacterium modesticaldum (strain ATCC 51547 / Ice1)</name>
    <dbReference type="NCBI Taxonomy" id="498761"/>
    <lineage>
        <taxon>Bacteria</taxon>
        <taxon>Bacillati</taxon>
        <taxon>Bacillota</taxon>
        <taxon>Clostridia</taxon>
        <taxon>Eubacteriales</taxon>
        <taxon>Heliobacteriaceae</taxon>
        <taxon>Heliomicrobium</taxon>
    </lineage>
</organism>
<feature type="domain" description="M23ase beta-sheet core" evidence="2">
    <location>
        <begin position="261"/>
        <end position="356"/>
    </location>
</feature>
<dbReference type="OrthoDB" id="5623881at2"/>
<dbReference type="eggNOG" id="COG0739">
    <property type="taxonomic scope" value="Bacteria"/>
</dbReference>
<name>B0TGF7_HELMI</name>
<keyword evidence="4" id="KW-1185">Reference proteome</keyword>
<keyword evidence="1" id="KW-0472">Membrane</keyword>
<keyword evidence="1" id="KW-0812">Transmembrane</keyword>
<dbReference type="Pfam" id="PF01551">
    <property type="entry name" value="Peptidase_M23"/>
    <property type="match status" value="1"/>
</dbReference>
<dbReference type="Proteomes" id="UP000008550">
    <property type="component" value="Chromosome"/>
</dbReference>
<evidence type="ECO:0000256" key="1">
    <source>
        <dbReference type="SAM" id="Phobius"/>
    </source>
</evidence>
<dbReference type="Gene3D" id="2.70.70.10">
    <property type="entry name" value="Glucose Permease (Domain IIA)"/>
    <property type="match status" value="1"/>
</dbReference>
<evidence type="ECO:0000259" key="2">
    <source>
        <dbReference type="Pfam" id="PF01551"/>
    </source>
</evidence>
<dbReference type="AlphaFoldDB" id="B0TGF7"/>
<evidence type="ECO:0000313" key="4">
    <source>
        <dbReference type="Proteomes" id="UP000008550"/>
    </source>
</evidence>
<gene>
    <name evidence="3" type="ORF">HM1_0613</name>
</gene>
<dbReference type="FunFam" id="2.70.70.10:FF:000006">
    <property type="entry name" value="M23 family peptidase"/>
    <property type="match status" value="1"/>
</dbReference>
<dbReference type="InterPro" id="IPR011055">
    <property type="entry name" value="Dup_hybrid_motif"/>
</dbReference>
<dbReference type="RefSeq" id="WP_012281340.1">
    <property type="nucleotide sequence ID" value="NC_010337.2"/>
</dbReference>
<dbReference type="InterPro" id="IPR050570">
    <property type="entry name" value="Cell_wall_metabolism_enzyme"/>
</dbReference>
<accession>B0TGF7</accession>
<keyword evidence="1" id="KW-1133">Transmembrane helix</keyword>
<dbReference type="PANTHER" id="PTHR21666">
    <property type="entry name" value="PEPTIDASE-RELATED"/>
    <property type="match status" value="1"/>
</dbReference>
<dbReference type="PANTHER" id="PTHR21666:SF270">
    <property type="entry name" value="MUREIN HYDROLASE ACTIVATOR ENVC"/>
    <property type="match status" value="1"/>
</dbReference>
<dbReference type="GO" id="GO:0004222">
    <property type="term" value="F:metalloendopeptidase activity"/>
    <property type="evidence" value="ECO:0007669"/>
    <property type="project" value="TreeGrafter"/>
</dbReference>
<dbReference type="STRING" id="498761.HM1_0613"/>